<evidence type="ECO:0000256" key="3">
    <source>
        <dbReference type="ARBA" id="ARBA00019015"/>
    </source>
</evidence>
<comment type="function">
    <text evidence="5">A flexible structure which links the flagellar filament to the drive apparatus in the basal body.</text>
</comment>
<evidence type="ECO:0000256" key="1">
    <source>
        <dbReference type="ARBA" id="ARBA00004117"/>
    </source>
</evidence>
<feature type="domain" description="Flagellar hook protein FlgE/F/G-like D1" evidence="9">
    <location>
        <begin position="97"/>
        <end position="148"/>
    </location>
</feature>
<comment type="similarity">
    <text evidence="2 5">Belongs to the flagella basal body rod proteins family.</text>
</comment>
<dbReference type="AlphaFoldDB" id="E4S8Q7"/>
<dbReference type="Pfam" id="PF22692">
    <property type="entry name" value="LlgE_F_G_D1"/>
    <property type="match status" value="1"/>
</dbReference>
<keyword evidence="4 5" id="KW-0975">Bacterial flagellum</keyword>
<feature type="domain" description="Flagellar hook protein FlgE D2" evidence="8">
    <location>
        <begin position="236"/>
        <end position="374"/>
    </location>
</feature>
<dbReference type="InterPro" id="IPR037058">
    <property type="entry name" value="Falgellar_hook_FlgE_sf"/>
</dbReference>
<dbReference type="EMBL" id="CP002326">
    <property type="protein sequence ID" value="ADQ39966.1"/>
    <property type="molecule type" value="Genomic_DNA"/>
</dbReference>
<evidence type="ECO:0000259" key="6">
    <source>
        <dbReference type="Pfam" id="PF00460"/>
    </source>
</evidence>
<evidence type="ECO:0000313" key="10">
    <source>
        <dbReference type="EMBL" id="ADQ39966.1"/>
    </source>
</evidence>
<dbReference type="InterPro" id="IPR037925">
    <property type="entry name" value="FlgE/F/G-like"/>
</dbReference>
<dbReference type="HOGENOM" id="CLU_013687_2_4_9"/>
<dbReference type="OrthoDB" id="9804559at2"/>
<dbReference type="InterPro" id="IPR001444">
    <property type="entry name" value="Flag_bb_rod_N"/>
</dbReference>
<dbReference type="GO" id="GO:0009425">
    <property type="term" value="C:bacterial-type flagellum basal body"/>
    <property type="evidence" value="ECO:0007669"/>
    <property type="project" value="UniProtKB-SubCell"/>
</dbReference>
<feature type="domain" description="Flagellar basal-body/hook protein C-terminal" evidence="7">
    <location>
        <begin position="448"/>
        <end position="491"/>
    </location>
</feature>
<evidence type="ECO:0000313" key="11">
    <source>
        <dbReference type="Proteomes" id="UP000009256"/>
    </source>
</evidence>
<name>E4S8Q7_CALA7</name>
<dbReference type="PANTHER" id="PTHR30435">
    <property type="entry name" value="FLAGELLAR PROTEIN"/>
    <property type="match status" value="1"/>
</dbReference>
<gene>
    <name evidence="10" type="ordered locus">Calkr_0415</name>
</gene>
<organism evidence="10 11">
    <name type="scientific">Caldicellulosiruptor acetigenus (strain ATCC 700853 / DSM 12137 / I77R1B)</name>
    <name type="common">Caldicellulosiruptor kristjanssonii</name>
    <dbReference type="NCBI Taxonomy" id="632335"/>
    <lineage>
        <taxon>Bacteria</taxon>
        <taxon>Bacillati</taxon>
        <taxon>Bacillota</taxon>
        <taxon>Bacillota incertae sedis</taxon>
        <taxon>Caldicellulosiruptorales</taxon>
        <taxon>Caldicellulosiruptoraceae</taxon>
        <taxon>Caldicellulosiruptor</taxon>
    </lineage>
</organism>
<keyword evidence="11" id="KW-1185">Reference proteome</keyword>
<evidence type="ECO:0000256" key="2">
    <source>
        <dbReference type="ARBA" id="ARBA00009677"/>
    </source>
</evidence>
<reference evidence="10 11" key="2">
    <citation type="journal article" date="2011" name="J. Bacteriol.">
        <title>Complete genome sequences for the anaerobic, extremely thermophilic plant biomass-degrading bacteria Caldicellulosiruptor hydrothermalis, Caldicellulosiruptor kristjanssonii, Caldicellulosiruptor kronotskyensis, Caldicellulosiruptor owensenis, and Caldicellulosiruptor lactoaceticus.</title>
        <authorList>
            <person name="Blumer-Schuette S.E."/>
            <person name="Ozdemir I."/>
            <person name="Mistry D."/>
            <person name="Lucas S."/>
            <person name="Lapidus A."/>
            <person name="Cheng J.F."/>
            <person name="Goodwin L.A."/>
            <person name="Pitluck S."/>
            <person name="Land M.L."/>
            <person name="Hauser L.J."/>
            <person name="Woyke T."/>
            <person name="Mikhailova N."/>
            <person name="Pati A."/>
            <person name="Kyrpides N.C."/>
            <person name="Ivanova N."/>
            <person name="Detter J.C."/>
            <person name="Walston-Davenport K."/>
            <person name="Han S."/>
            <person name="Adams M.W."/>
            <person name="Kelly R.M."/>
        </authorList>
    </citation>
    <scope>NUCLEOTIDE SEQUENCE [LARGE SCALE GENOMIC DNA]</scope>
    <source>
        <strain evidence="11">ATCC 700853 / DSM 12137 / I77R1B</strain>
    </source>
</reference>
<dbReference type="PANTHER" id="PTHR30435:SF1">
    <property type="entry name" value="FLAGELLAR HOOK PROTEIN FLGE"/>
    <property type="match status" value="1"/>
</dbReference>
<comment type="subcellular location">
    <subcellularLocation>
        <location evidence="1 5">Bacterial flagellum basal body</location>
    </subcellularLocation>
</comment>
<reference key="1">
    <citation type="submission" date="2010-11" db="EMBL/GenBank/DDBJ databases">
        <title>Complete sequence of chromosome of Caldicellulosiruptor kristjanssonii 177R1B.</title>
        <authorList>
            <consortium name="US DOE Joint Genome Institute"/>
            <person name="Lucas S."/>
            <person name="Copeland A."/>
            <person name="Lapidus A."/>
            <person name="Cheng J.-F."/>
            <person name="Bruce D."/>
            <person name="Goodwin L."/>
            <person name="Pitluck S."/>
            <person name="Davenport K."/>
            <person name="Detter J.C."/>
            <person name="Han C."/>
            <person name="Tapia R."/>
            <person name="Land M."/>
            <person name="Hauser L."/>
            <person name="Jeffries C."/>
            <person name="Kyrpides N."/>
            <person name="Ivanova N."/>
            <person name="Mikhailova N."/>
            <person name="Blumer-Schuette S.E."/>
            <person name="Kelly R.M."/>
            <person name="Woyke T."/>
        </authorList>
    </citation>
    <scope>NUCLEOTIDE SEQUENCE</scope>
    <source>
        <strain>177R1B</strain>
    </source>
</reference>
<dbReference type="Pfam" id="PF07559">
    <property type="entry name" value="FlgE_D2"/>
    <property type="match status" value="1"/>
</dbReference>
<evidence type="ECO:0000259" key="9">
    <source>
        <dbReference type="Pfam" id="PF22692"/>
    </source>
</evidence>
<dbReference type="SUPFAM" id="SSF117143">
    <property type="entry name" value="Flagellar hook protein flgE"/>
    <property type="match status" value="1"/>
</dbReference>
<dbReference type="Pfam" id="PF06429">
    <property type="entry name" value="Flg_bbr_C"/>
    <property type="match status" value="1"/>
</dbReference>
<feature type="domain" description="Flagellar basal body rod protein N-terminal" evidence="6">
    <location>
        <begin position="8"/>
        <end position="35"/>
    </location>
</feature>
<dbReference type="Gene3D" id="2.60.98.20">
    <property type="entry name" value="Flagellar hook protein FlgE"/>
    <property type="match status" value="1"/>
</dbReference>
<evidence type="ECO:0000259" key="8">
    <source>
        <dbReference type="Pfam" id="PF07559"/>
    </source>
</evidence>
<accession>E4S8Q7</accession>
<dbReference type="Pfam" id="PF00460">
    <property type="entry name" value="Flg_bb_rod"/>
    <property type="match status" value="1"/>
</dbReference>
<evidence type="ECO:0000259" key="7">
    <source>
        <dbReference type="Pfam" id="PF06429"/>
    </source>
</evidence>
<dbReference type="InterPro" id="IPR020013">
    <property type="entry name" value="Flagellar_FlgE/F/G"/>
</dbReference>
<dbReference type="NCBIfam" id="TIGR03506">
    <property type="entry name" value="FlgEFG_subfam"/>
    <property type="match status" value="1"/>
</dbReference>
<proteinExistence type="inferred from homology"/>
<dbReference type="Proteomes" id="UP000009256">
    <property type="component" value="Chromosome"/>
</dbReference>
<sequence>MMRSMFSSISALRAHQTRMDVIGDNIANVNTVGFKSSRVTFASVFASVLKSASAPDTASGRGGSNPMQIGLGVSVASVDMNMTRGSLQRTDNPTDLAIEGDGFFVVGGDGKAPRFTRAGNFSLDKMGNLVTATGLNVLGWMYDPVNKQIDTTKSPSKINILAFPTLSPQATDQIILDGNLDSNKKIVEIQYDNDGNGKIDKDEKLTGEDVYNKIKDPSMSVLDKYQKILNKIGDDMKSSISFRIFDSQGGEHTLSLTFVKYDSNKWFWIIDSPRKNNNYTEYLDDNIEGANTNFIAFGRIEFDSKGQVINVQLEGAQNQNSNKFTIKFKNNSLDEITFDTSIGNTDETLNIFKFDYIKQYSLDSSIRAKKVSGYAAGSLQGFNVDATGKIIGVYSNGLNQIIGQIAVATFANPAGLQRIGDNLYINTPNSGDPEIGIPGTGSRGTIFQGTLEMSNVDLAKEFTDMIVTQRGYQANARVITASDELLQDLVNIKR</sequence>
<dbReference type="RefSeq" id="WP_013431812.1">
    <property type="nucleotide sequence ID" value="NC_014721.1"/>
</dbReference>
<evidence type="ECO:0000256" key="5">
    <source>
        <dbReference type="RuleBase" id="RU362116"/>
    </source>
</evidence>
<dbReference type="STRING" id="632335.Calkr_0415"/>
<protein>
    <recommendedName>
        <fullName evidence="3 5">Flagellar hook protein FlgE</fullName>
    </recommendedName>
</protein>
<dbReference type="InterPro" id="IPR011491">
    <property type="entry name" value="FlgE_D2"/>
</dbReference>
<evidence type="ECO:0000256" key="4">
    <source>
        <dbReference type="ARBA" id="ARBA00023143"/>
    </source>
</evidence>
<dbReference type="GO" id="GO:0071978">
    <property type="term" value="P:bacterial-type flagellum-dependent swarming motility"/>
    <property type="evidence" value="ECO:0007669"/>
    <property type="project" value="TreeGrafter"/>
</dbReference>
<dbReference type="GO" id="GO:0009424">
    <property type="term" value="C:bacterial-type flagellum hook"/>
    <property type="evidence" value="ECO:0007669"/>
    <property type="project" value="TreeGrafter"/>
</dbReference>
<dbReference type="InterPro" id="IPR053967">
    <property type="entry name" value="LlgE_F_G-like_D1"/>
</dbReference>
<dbReference type="InterPro" id="IPR010930">
    <property type="entry name" value="Flg_bb/hook_C_dom"/>
</dbReference>
<dbReference type="KEGG" id="cki:Calkr_0415"/>
<dbReference type="GO" id="GO:0005829">
    <property type="term" value="C:cytosol"/>
    <property type="evidence" value="ECO:0007669"/>
    <property type="project" value="TreeGrafter"/>
</dbReference>
<dbReference type="eggNOG" id="COG1749">
    <property type="taxonomic scope" value="Bacteria"/>
</dbReference>